<dbReference type="PROSITE" id="PS51257">
    <property type="entry name" value="PROKAR_LIPOPROTEIN"/>
    <property type="match status" value="1"/>
</dbReference>
<keyword evidence="3" id="KW-1185">Reference proteome</keyword>
<protein>
    <recommendedName>
        <fullName evidence="4">Gram-positive cocci surface proteins LPxTG domain-containing protein</fullName>
    </recommendedName>
</protein>
<dbReference type="InterPro" id="IPR024575">
    <property type="entry name" value="Cloacin_colicin"/>
</dbReference>
<evidence type="ECO:0000313" key="2">
    <source>
        <dbReference type="EMBL" id="NYD27572.1"/>
    </source>
</evidence>
<comment type="caution">
    <text evidence="2">The sequence shown here is derived from an EMBL/GenBank/DDBJ whole genome shotgun (WGS) entry which is preliminary data.</text>
</comment>
<feature type="chain" id="PRO_5032917476" description="Gram-positive cocci surface proteins LPxTG domain-containing protein" evidence="1">
    <location>
        <begin position="31"/>
        <end position="208"/>
    </location>
</feature>
<gene>
    <name evidence="2" type="ORF">BJ960_002375</name>
</gene>
<dbReference type="GO" id="GO:0005727">
    <property type="term" value="C:extrachromosomal circular DNA"/>
    <property type="evidence" value="ECO:0007669"/>
    <property type="project" value="InterPro"/>
</dbReference>
<dbReference type="Proteomes" id="UP000586095">
    <property type="component" value="Unassembled WGS sequence"/>
</dbReference>
<sequence length="208" mass="20331">MTRQRMLAALLAGGAAVAACGLAIGTPALAAPRAGGLTVTPARQLFNVTLHPGEQARALATVRNDAAEDLELALTPILTGESGDGAGASALVLSSERTTECSAAAMAGADEVTLAAAMPLSQGTIGSGDTIDLCVQVRYPEARAAGSAVSVVDLAFTGIERSPSTGGGLPGTGGGPSAALLLGAAGLVTAGAASLLRHPRRPTPAKEN</sequence>
<proteinExistence type="predicted"/>
<evidence type="ECO:0008006" key="4">
    <source>
        <dbReference type="Google" id="ProtNLM"/>
    </source>
</evidence>
<dbReference type="RefSeq" id="WP_185987441.1">
    <property type="nucleotide sequence ID" value="NZ_BAAALZ010000001.1"/>
</dbReference>
<evidence type="ECO:0000256" key="1">
    <source>
        <dbReference type="SAM" id="SignalP"/>
    </source>
</evidence>
<evidence type="ECO:0000313" key="3">
    <source>
        <dbReference type="Proteomes" id="UP000586095"/>
    </source>
</evidence>
<dbReference type="AlphaFoldDB" id="A0A852RLM8"/>
<dbReference type="EMBL" id="JACCBD010000001">
    <property type="protein sequence ID" value="NYD27572.1"/>
    <property type="molecule type" value="Genomic_DNA"/>
</dbReference>
<dbReference type="PRINTS" id="PR01295">
    <property type="entry name" value="CLOACIN"/>
</dbReference>
<reference evidence="2 3" key="1">
    <citation type="submission" date="2020-07" db="EMBL/GenBank/DDBJ databases">
        <title>Sequencing the genomes of 1000 actinobacteria strains.</title>
        <authorList>
            <person name="Klenk H.-P."/>
        </authorList>
    </citation>
    <scope>NUCLEOTIDE SEQUENCE [LARGE SCALE GENOMIC DNA]</scope>
    <source>
        <strain evidence="2 3">DSM 17380</strain>
    </source>
</reference>
<feature type="signal peptide" evidence="1">
    <location>
        <begin position="1"/>
        <end position="30"/>
    </location>
</feature>
<accession>A0A852RLM8</accession>
<keyword evidence="1" id="KW-0732">Signal</keyword>
<organism evidence="2 3">
    <name type="scientific">Leucobacter aridicollis</name>
    <dbReference type="NCBI Taxonomy" id="283878"/>
    <lineage>
        <taxon>Bacteria</taxon>
        <taxon>Bacillati</taxon>
        <taxon>Actinomycetota</taxon>
        <taxon>Actinomycetes</taxon>
        <taxon>Micrococcales</taxon>
        <taxon>Microbacteriaceae</taxon>
        <taxon>Leucobacter</taxon>
    </lineage>
</organism>
<name>A0A852RLM8_9MICO</name>